<organism evidence="1 2">
    <name type="scientific">Tannerella forsythia</name>
    <name type="common">Bacteroides forsythus</name>
    <dbReference type="NCBI Taxonomy" id="28112"/>
    <lineage>
        <taxon>Bacteria</taxon>
        <taxon>Pseudomonadati</taxon>
        <taxon>Bacteroidota</taxon>
        <taxon>Bacteroidia</taxon>
        <taxon>Bacteroidales</taxon>
        <taxon>Tannerellaceae</taxon>
        <taxon>Tannerella</taxon>
    </lineage>
</organism>
<dbReference type="GeneID" id="34758290"/>
<evidence type="ECO:0000313" key="2">
    <source>
        <dbReference type="Proteomes" id="UP000219259"/>
    </source>
</evidence>
<comment type="caution">
    <text evidence="1">The sequence shown here is derived from an EMBL/GenBank/DDBJ whole genome shotgun (WGS) entry which is preliminary data.</text>
</comment>
<proteinExistence type="predicted"/>
<name>A0A2A6EAC4_TANFO</name>
<sequence>MTVIVAVAAWNVNKPDAHERKIMYLTTIVLVIVSLSCCKNNLRQIDADNIFKKESAAETISIEFQENAVFNYSDVFDNIKLNC</sequence>
<gene>
    <name evidence="1" type="ORF">CLI86_03940</name>
</gene>
<protein>
    <submittedName>
        <fullName evidence="1">Uncharacterized protein</fullName>
    </submittedName>
</protein>
<dbReference type="EMBL" id="NSLJ01000007">
    <property type="protein sequence ID" value="PDP44398.1"/>
    <property type="molecule type" value="Genomic_DNA"/>
</dbReference>
<reference evidence="1 2" key="1">
    <citation type="submission" date="2017-09" db="EMBL/GenBank/DDBJ databases">
        <title>Phase variable restriction modification systems are present in the genome sequences of periodontal pathogens Prevotella intermedia, Tannerella forsythia and Porphyromonas gingivalis.</title>
        <authorList>
            <person name="Haigh R.D."/>
            <person name="Crawford L."/>
            <person name="Ralph J."/>
            <person name="Wanford J."/>
            <person name="Vartoukian S.R."/>
            <person name="Hijazib K."/>
            <person name="Wade W."/>
            <person name="Oggioni M.R."/>
        </authorList>
    </citation>
    <scope>NUCLEOTIDE SEQUENCE [LARGE SCALE GENOMIC DNA]</scope>
    <source>
        <strain evidence="1 2">WW11663</strain>
    </source>
</reference>
<dbReference type="AlphaFoldDB" id="A0A2A6EAC4"/>
<dbReference type="RefSeq" id="WP_041590669.1">
    <property type="nucleotide sequence ID" value="NZ_CALHNL010000037.1"/>
</dbReference>
<dbReference type="Proteomes" id="UP000219259">
    <property type="component" value="Unassembled WGS sequence"/>
</dbReference>
<accession>A0A2A6EAC4</accession>
<evidence type="ECO:0000313" key="1">
    <source>
        <dbReference type="EMBL" id="PDP44398.1"/>
    </source>
</evidence>